<proteinExistence type="predicted"/>
<name>A0A016U6P3_9BILA</name>
<dbReference type="AlphaFoldDB" id="A0A016U6P3"/>
<reference evidence="2" key="1">
    <citation type="journal article" date="2015" name="Nat. Genet.">
        <title>The genome and transcriptome of the zoonotic hookworm Ancylostoma ceylanicum identify infection-specific gene families.</title>
        <authorList>
            <person name="Schwarz E.M."/>
            <person name="Hu Y."/>
            <person name="Antoshechkin I."/>
            <person name="Miller M.M."/>
            <person name="Sternberg P.W."/>
            <person name="Aroian R.V."/>
        </authorList>
    </citation>
    <scope>NUCLEOTIDE SEQUENCE</scope>
    <source>
        <strain evidence="2">HY135</strain>
    </source>
</reference>
<gene>
    <name evidence="1" type="primary">Acey_s0055.g2589</name>
    <name evidence="1" type="ORF">Y032_0055g2589</name>
</gene>
<organism evidence="1 2">
    <name type="scientific">Ancylostoma ceylanicum</name>
    <dbReference type="NCBI Taxonomy" id="53326"/>
    <lineage>
        <taxon>Eukaryota</taxon>
        <taxon>Metazoa</taxon>
        <taxon>Ecdysozoa</taxon>
        <taxon>Nematoda</taxon>
        <taxon>Chromadorea</taxon>
        <taxon>Rhabditida</taxon>
        <taxon>Rhabditina</taxon>
        <taxon>Rhabditomorpha</taxon>
        <taxon>Strongyloidea</taxon>
        <taxon>Ancylostomatidae</taxon>
        <taxon>Ancylostomatinae</taxon>
        <taxon>Ancylostoma</taxon>
    </lineage>
</organism>
<sequence>MEILVTSTCYFLINQHFKKYGCDETVKKMQVKVSKGLLLELLVEIFMTAAYSVACVCKRFIHFHVHNIEKEKTIFLTTVVSCAAYAHIEKRCISLERILFLDSDNSDSINPGRNRKAYSL</sequence>
<dbReference type="Proteomes" id="UP000024635">
    <property type="component" value="Unassembled WGS sequence"/>
</dbReference>
<dbReference type="EMBL" id="JARK01001391">
    <property type="protein sequence ID" value="EYC10502.1"/>
    <property type="molecule type" value="Genomic_DNA"/>
</dbReference>
<protein>
    <submittedName>
        <fullName evidence="1">Uncharacterized protein</fullName>
    </submittedName>
</protein>
<comment type="caution">
    <text evidence="1">The sequence shown here is derived from an EMBL/GenBank/DDBJ whole genome shotgun (WGS) entry which is preliminary data.</text>
</comment>
<evidence type="ECO:0000313" key="2">
    <source>
        <dbReference type="Proteomes" id="UP000024635"/>
    </source>
</evidence>
<keyword evidence="2" id="KW-1185">Reference proteome</keyword>
<evidence type="ECO:0000313" key="1">
    <source>
        <dbReference type="EMBL" id="EYC10502.1"/>
    </source>
</evidence>
<accession>A0A016U6P3</accession>